<protein>
    <recommendedName>
        <fullName evidence="3">AMP-activated protein kinase glycogen-binding domain-containing protein</fullName>
    </recommendedName>
</protein>
<organism evidence="4 5">
    <name type="scientific">Drechslerella dactyloides</name>
    <name type="common">Nematode-trapping fungus</name>
    <name type="synonym">Arthrobotrys dactyloides</name>
    <dbReference type="NCBI Taxonomy" id="74499"/>
    <lineage>
        <taxon>Eukaryota</taxon>
        <taxon>Fungi</taxon>
        <taxon>Dikarya</taxon>
        <taxon>Ascomycota</taxon>
        <taxon>Pezizomycotina</taxon>
        <taxon>Orbiliomycetes</taxon>
        <taxon>Orbiliales</taxon>
        <taxon>Orbiliaceae</taxon>
        <taxon>Drechslerella</taxon>
    </lineage>
</organism>
<gene>
    <name evidence="4" type="ORF">Dda_7648</name>
</gene>
<keyword evidence="5" id="KW-1185">Reference proteome</keyword>
<evidence type="ECO:0000256" key="2">
    <source>
        <dbReference type="SAM" id="MobiDB-lite"/>
    </source>
</evidence>
<dbReference type="GO" id="GO:0007165">
    <property type="term" value="P:signal transduction"/>
    <property type="evidence" value="ECO:0007669"/>
    <property type="project" value="TreeGrafter"/>
</dbReference>
<sequence length="863" mass="91681">MPGRLFFFASVGAIGRLIFIGGNEHDRDRDRCKKSRMLPVDSVASSLSSLSSQGCRQPAAPPVRLASVLSSVRLSVSAPSRAVMLEPFVSQGMRRRVASQHGVPAPSKFLEGTAGAGFWLLGSSRLVEGGKPFQPPPGPSISSALCYSPPLHIPPIPSSRPISSSPPRRLTPSPLLLLLLLLLLLNLCLSYGSARSVHFRPGAGEEEERKLERRKRYSKGFGMRFLEAHAGSPSPDEGWGCRRFCILFSVLDGETAAPARIRSSKTCLLGHVAINLLSQRRKGRVKHLFCVIVAPGLAGIPTAHCISANHESRPAFRSRPADEVFVTGSFDDWKKTEKLEKSVDGTHLGSVELSVEKITYKYVVDGTWTVDATQRIEKDASGNENNYLLPEDIVPKEGEPVFQIPIVPVIPDTADSSATPFMQSVGPHATTADLAAEVPLEPPRDMAAEEAAATVVKDELSEPPVTVSSIGPEATTAALAAEVPLEEVAAQEPIVPEATKAIVAPEDLPTPDPKSVPGYLPDFAEPIEPVDQVVSVNPIPASETADNPIHLEPNEPVPPSTANVTDNVKLDKESYEHADASNLGVGATATAALAAVTEALASAATTATETAKHLIPESVLPIVTGGATEPDHTTATTETVPEVVVVSQIKAEVEPEASAVPEAVEHKQEVEKELVAKTELAAPVEVTVESPRAEVPEVVRESQVEANALPEASASPVAVEAKKEIEAELKSEVKPAEPISEQPTEKPSEIPAVPEVVSSSIAAAGASPEATANPAAVEAKHEVEEAIAKQVKPEEPVKKEEEPSPAENVVAAVDKTADKVADKVADKAPSEKNSKKDNASDKAGKEKLKKRRRISAFFKKLLK</sequence>
<feature type="domain" description="AMP-activated protein kinase glycogen-binding" evidence="3">
    <location>
        <begin position="321"/>
        <end position="388"/>
    </location>
</feature>
<feature type="region of interest" description="Disordered" evidence="2">
    <location>
        <begin position="545"/>
        <end position="564"/>
    </location>
</feature>
<name>A0AAD6NGY4_DREDA</name>
<dbReference type="InterPro" id="IPR013783">
    <property type="entry name" value="Ig-like_fold"/>
</dbReference>
<dbReference type="GO" id="GO:0019901">
    <property type="term" value="F:protein kinase binding"/>
    <property type="evidence" value="ECO:0007669"/>
    <property type="project" value="TreeGrafter"/>
</dbReference>
<accession>A0AAD6NGY4</accession>
<dbReference type="GO" id="GO:0005634">
    <property type="term" value="C:nucleus"/>
    <property type="evidence" value="ECO:0007669"/>
    <property type="project" value="TreeGrafter"/>
</dbReference>
<evidence type="ECO:0000259" key="3">
    <source>
        <dbReference type="Pfam" id="PF16561"/>
    </source>
</evidence>
<comment type="caution">
    <text evidence="4">The sequence shown here is derived from an EMBL/GenBank/DDBJ whole genome shotgun (WGS) entry which is preliminary data.</text>
</comment>
<dbReference type="PANTHER" id="PTHR10343:SF81">
    <property type="entry name" value="CRUCIFORM DNA-RECOGNIZING PROTEIN 1-RELATED"/>
    <property type="match status" value="1"/>
</dbReference>
<dbReference type="InterPro" id="IPR014756">
    <property type="entry name" value="Ig_E-set"/>
</dbReference>
<dbReference type="CDD" id="cd02859">
    <property type="entry name" value="E_set_AMPKbeta_like_N"/>
    <property type="match status" value="1"/>
</dbReference>
<feature type="region of interest" description="Disordered" evidence="2">
    <location>
        <begin position="788"/>
        <end position="851"/>
    </location>
</feature>
<proteinExistence type="inferred from homology"/>
<dbReference type="AlphaFoldDB" id="A0AAD6NGY4"/>
<feature type="region of interest" description="Disordered" evidence="2">
    <location>
        <begin position="729"/>
        <end position="754"/>
    </location>
</feature>
<dbReference type="PANTHER" id="PTHR10343">
    <property type="entry name" value="5'-AMP-ACTIVATED PROTEIN KINASE , BETA SUBUNIT"/>
    <property type="match status" value="1"/>
</dbReference>
<dbReference type="Proteomes" id="UP001221413">
    <property type="component" value="Unassembled WGS sequence"/>
</dbReference>
<evidence type="ECO:0000256" key="1">
    <source>
        <dbReference type="ARBA" id="ARBA00038216"/>
    </source>
</evidence>
<dbReference type="GO" id="GO:0031588">
    <property type="term" value="C:nucleotide-activated protein kinase complex"/>
    <property type="evidence" value="ECO:0007669"/>
    <property type="project" value="TreeGrafter"/>
</dbReference>
<dbReference type="InterPro" id="IPR032640">
    <property type="entry name" value="AMPK1_CBM"/>
</dbReference>
<dbReference type="SUPFAM" id="SSF81296">
    <property type="entry name" value="E set domains"/>
    <property type="match status" value="1"/>
</dbReference>
<dbReference type="GO" id="GO:0005737">
    <property type="term" value="C:cytoplasm"/>
    <property type="evidence" value="ECO:0007669"/>
    <property type="project" value="TreeGrafter"/>
</dbReference>
<evidence type="ECO:0000313" key="4">
    <source>
        <dbReference type="EMBL" id="KAJ6257859.1"/>
    </source>
</evidence>
<dbReference type="EMBL" id="JAQGDS010000010">
    <property type="protein sequence ID" value="KAJ6257859.1"/>
    <property type="molecule type" value="Genomic_DNA"/>
</dbReference>
<dbReference type="Pfam" id="PF16561">
    <property type="entry name" value="AMPK1_CBM"/>
    <property type="match status" value="1"/>
</dbReference>
<feature type="compositionally biased region" description="Basic and acidic residues" evidence="2">
    <location>
        <begin position="788"/>
        <end position="802"/>
    </location>
</feature>
<dbReference type="Gene3D" id="2.60.40.10">
    <property type="entry name" value="Immunoglobulins"/>
    <property type="match status" value="1"/>
</dbReference>
<reference evidence="4" key="1">
    <citation type="submission" date="2023-01" db="EMBL/GenBank/DDBJ databases">
        <title>The chitinases involved in constricting ring structure development in the nematode-trapping fungus Drechslerella dactyloides.</title>
        <authorList>
            <person name="Wang R."/>
            <person name="Zhang L."/>
            <person name="Tang P."/>
            <person name="Li S."/>
            <person name="Liang L."/>
        </authorList>
    </citation>
    <scope>NUCLEOTIDE SEQUENCE</scope>
    <source>
        <strain evidence="4">YMF1.00031</strain>
    </source>
</reference>
<comment type="similarity">
    <text evidence="1">Belongs to the CRP1/MDG1 family.</text>
</comment>
<feature type="compositionally biased region" description="Basic and acidic residues" evidence="2">
    <location>
        <begin position="815"/>
        <end position="846"/>
    </location>
</feature>
<dbReference type="InterPro" id="IPR050827">
    <property type="entry name" value="CRP1_MDG1_kinase"/>
</dbReference>
<evidence type="ECO:0000313" key="5">
    <source>
        <dbReference type="Proteomes" id="UP001221413"/>
    </source>
</evidence>